<feature type="compositionally biased region" description="Polar residues" evidence="1">
    <location>
        <begin position="31"/>
        <end position="50"/>
    </location>
</feature>
<keyword evidence="3" id="KW-1185">Reference proteome</keyword>
<gene>
    <name evidence="2" type="ORF">PRLR5076_29790</name>
</gene>
<dbReference type="EMBL" id="BPUB01000002">
    <property type="protein sequence ID" value="GJG60128.1"/>
    <property type="molecule type" value="Genomic_DNA"/>
</dbReference>
<name>A0A9R1CCJ4_9BACT</name>
<comment type="caution">
    <text evidence="2">The sequence shown here is derived from an EMBL/GenBank/DDBJ whole genome shotgun (WGS) entry which is preliminary data.</text>
</comment>
<accession>A0A9R1CCJ4</accession>
<feature type="region of interest" description="Disordered" evidence="1">
    <location>
        <begin position="28"/>
        <end position="50"/>
    </location>
</feature>
<evidence type="ECO:0000313" key="2">
    <source>
        <dbReference type="EMBL" id="GJG60128.1"/>
    </source>
</evidence>
<reference evidence="2" key="1">
    <citation type="journal article" date="2022" name="Int. J. Syst. Evol. Microbiol.">
        <title>Prevotella lacticifex sp. nov., isolated from the rumen of cows.</title>
        <authorList>
            <person name="Shinkai T."/>
            <person name="Ikeyama N."/>
            <person name="Kumagai M."/>
            <person name="Ohmori H."/>
            <person name="Sakamoto M."/>
            <person name="Ohkuma M."/>
            <person name="Mitsumori M."/>
        </authorList>
    </citation>
    <scope>NUCLEOTIDE SEQUENCE</scope>
    <source>
        <strain evidence="2">R5076</strain>
    </source>
</reference>
<organism evidence="2 3">
    <name type="scientific">Prevotella lacticifex</name>
    <dbReference type="NCBI Taxonomy" id="2854755"/>
    <lineage>
        <taxon>Bacteria</taxon>
        <taxon>Pseudomonadati</taxon>
        <taxon>Bacteroidota</taxon>
        <taxon>Bacteroidia</taxon>
        <taxon>Bacteroidales</taxon>
        <taxon>Prevotellaceae</taxon>
        <taxon>Prevotella</taxon>
    </lineage>
</organism>
<proteinExistence type="predicted"/>
<protein>
    <submittedName>
        <fullName evidence="2">Uncharacterized protein</fullName>
    </submittedName>
</protein>
<dbReference type="AlphaFoldDB" id="A0A9R1CCJ4"/>
<evidence type="ECO:0000256" key="1">
    <source>
        <dbReference type="SAM" id="MobiDB-lite"/>
    </source>
</evidence>
<dbReference type="Proteomes" id="UP000825483">
    <property type="component" value="Unassembled WGS sequence"/>
</dbReference>
<evidence type="ECO:0000313" key="3">
    <source>
        <dbReference type="Proteomes" id="UP000825483"/>
    </source>
</evidence>
<sequence>MSVLSIVAYFSTKIKEYFQRSKCNGEKRMKTNGNDYNQMPMNATKSNGNGANMEHIGKRKIAKVFVYKALAIVVM</sequence>